<accession>A0A6I6FCM0</accession>
<sequence>MLAKDIMKREVVSIKEDETLKDVVEMMIKHDISGLPVVNNSGKIVGIISERDILRHGKKIFMTESINLLEIMLYEQRPESYEEELSEALKLPVKKIMVKSIITADENEPVGEIALIMMEEGVNRVPILRNGELVGIIGREDIIRTIAALGKMKKD</sequence>
<evidence type="ECO:0000313" key="5">
    <source>
        <dbReference type="Proteomes" id="UP000422764"/>
    </source>
</evidence>
<keyword evidence="1 2" id="KW-0129">CBS domain</keyword>
<protein>
    <submittedName>
        <fullName evidence="4">CBS domain-containing protein</fullName>
    </submittedName>
</protein>
<dbReference type="PROSITE" id="PS51371">
    <property type="entry name" value="CBS"/>
    <property type="match status" value="2"/>
</dbReference>
<proteinExistence type="predicted"/>
<dbReference type="Proteomes" id="UP000422764">
    <property type="component" value="Chromosome"/>
</dbReference>
<dbReference type="SUPFAM" id="SSF54631">
    <property type="entry name" value="CBS-domain pair"/>
    <property type="match status" value="1"/>
</dbReference>
<dbReference type="InterPro" id="IPR051257">
    <property type="entry name" value="Diverse_CBS-Domain"/>
</dbReference>
<dbReference type="EMBL" id="CP046522">
    <property type="protein sequence ID" value="QGU95575.1"/>
    <property type="molecule type" value="Genomic_DNA"/>
</dbReference>
<evidence type="ECO:0000313" key="4">
    <source>
        <dbReference type="EMBL" id="QGU95575.1"/>
    </source>
</evidence>
<dbReference type="AlphaFoldDB" id="A0A6I6FCM0"/>
<dbReference type="InterPro" id="IPR046342">
    <property type="entry name" value="CBS_dom_sf"/>
</dbReference>
<dbReference type="InterPro" id="IPR000644">
    <property type="entry name" value="CBS_dom"/>
</dbReference>
<dbReference type="Pfam" id="PF00571">
    <property type="entry name" value="CBS"/>
    <property type="match status" value="2"/>
</dbReference>
<evidence type="ECO:0000256" key="1">
    <source>
        <dbReference type="ARBA" id="ARBA00023122"/>
    </source>
</evidence>
<name>A0A6I6FCM0_9CLOT</name>
<evidence type="ECO:0000256" key="2">
    <source>
        <dbReference type="PROSITE-ProRule" id="PRU00703"/>
    </source>
</evidence>
<gene>
    <name evidence="4" type="ORF">GOM49_11165</name>
</gene>
<dbReference type="PANTHER" id="PTHR43080">
    <property type="entry name" value="CBS DOMAIN-CONTAINING PROTEIN CBSX3, MITOCHONDRIAL"/>
    <property type="match status" value="1"/>
</dbReference>
<keyword evidence="5" id="KW-1185">Reference proteome</keyword>
<feature type="domain" description="CBS" evidence="3">
    <location>
        <begin position="97"/>
        <end position="154"/>
    </location>
</feature>
<organism evidence="4 5">
    <name type="scientific">Clostridium bovifaecis</name>
    <dbReference type="NCBI Taxonomy" id="2184719"/>
    <lineage>
        <taxon>Bacteria</taxon>
        <taxon>Bacillati</taxon>
        <taxon>Bacillota</taxon>
        <taxon>Clostridia</taxon>
        <taxon>Eubacteriales</taxon>
        <taxon>Clostridiaceae</taxon>
        <taxon>Clostridium</taxon>
    </lineage>
</organism>
<evidence type="ECO:0000259" key="3">
    <source>
        <dbReference type="PROSITE" id="PS51371"/>
    </source>
</evidence>
<feature type="domain" description="CBS" evidence="3">
    <location>
        <begin position="7"/>
        <end position="64"/>
    </location>
</feature>
<dbReference type="SMART" id="SM00116">
    <property type="entry name" value="CBS"/>
    <property type="match status" value="2"/>
</dbReference>
<reference evidence="4 5" key="1">
    <citation type="submission" date="2019-12" db="EMBL/GenBank/DDBJ databases">
        <title>Genome sequenceing of Clostridium bovifaecis.</title>
        <authorList>
            <person name="Yao Y."/>
        </authorList>
    </citation>
    <scope>NUCLEOTIDE SEQUENCE [LARGE SCALE GENOMIC DNA]</scope>
    <source>
        <strain evidence="4 5">BXX</strain>
    </source>
</reference>
<dbReference type="CDD" id="cd04586">
    <property type="entry name" value="CBS_pair_BON_assoc"/>
    <property type="match status" value="1"/>
</dbReference>
<dbReference type="Gene3D" id="3.10.580.10">
    <property type="entry name" value="CBS-domain"/>
    <property type="match status" value="1"/>
</dbReference>
<dbReference type="PANTHER" id="PTHR43080:SF2">
    <property type="entry name" value="CBS DOMAIN-CONTAINING PROTEIN"/>
    <property type="match status" value="1"/>
</dbReference>